<feature type="transmembrane region" description="Helical" evidence="2">
    <location>
        <begin position="170"/>
        <end position="188"/>
    </location>
</feature>
<keyword evidence="4" id="KW-1185">Reference proteome</keyword>
<protein>
    <submittedName>
        <fullName evidence="3">Uncharacterized protein</fullName>
    </submittedName>
</protein>
<dbReference type="Proteomes" id="UP001281614">
    <property type="component" value="Unassembled WGS sequence"/>
</dbReference>
<evidence type="ECO:0000256" key="1">
    <source>
        <dbReference type="SAM" id="MobiDB-lite"/>
    </source>
</evidence>
<dbReference type="AlphaFoldDB" id="A0AAE0DE91"/>
<evidence type="ECO:0000313" key="3">
    <source>
        <dbReference type="EMBL" id="KAK2780115.1"/>
    </source>
</evidence>
<reference evidence="3" key="1">
    <citation type="submission" date="2023-02" db="EMBL/GenBank/DDBJ databases">
        <title>Colletotrichum kahawae CIFC_Que2 genome sequencing and assembly.</title>
        <authorList>
            <person name="Baroncelli R."/>
        </authorList>
    </citation>
    <scope>NUCLEOTIDE SEQUENCE</scope>
    <source>
        <strain evidence="3">CIFC_Que2</strain>
    </source>
</reference>
<feature type="compositionally biased region" description="Acidic residues" evidence="1">
    <location>
        <begin position="21"/>
        <end position="36"/>
    </location>
</feature>
<evidence type="ECO:0000313" key="4">
    <source>
        <dbReference type="Proteomes" id="UP001281614"/>
    </source>
</evidence>
<comment type="caution">
    <text evidence="3">The sequence shown here is derived from an EMBL/GenBank/DDBJ whole genome shotgun (WGS) entry which is preliminary data.</text>
</comment>
<evidence type="ECO:0000256" key="2">
    <source>
        <dbReference type="SAM" id="Phobius"/>
    </source>
</evidence>
<keyword evidence="2" id="KW-0812">Transmembrane</keyword>
<keyword evidence="2" id="KW-1133">Transmembrane helix</keyword>
<feature type="region of interest" description="Disordered" evidence="1">
    <location>
        <begin position="1"/>
        <end position="36"/>
    </location>
</feature>
<organism evidence="3 4">
    <name type="scientific">Colletotrichum kahawae</name>
    <name type="common">Coffee berry disease fungus</name>
    <dbReference type="NCBI Taxonomy" id="34407"/>
    <lineage>
        <taxon>Eukaryota</taxon>
        <taxon>Fungi</taxon>
        <taxon>Dikarya</taxon>
        <taxon>Ascomycota</taxon>
        <taxon>Pezizomycotina</taxon>
        <taxon>Sordariomycetes</taxon>
        <taxon>Hypocreomycetidae</taxon>
        <taxon>Glomerellales</taxon>
        <taxon>Glomerellaceae</taxon>
        <taxon>Colletotrichum</taxon>
        <taxon>Colletotrichum gloeosporioides species complex</taxon>
    </lineage>
</organism>
<feature type="transmembrane region" description="Helical" evidence="2">
    <location>
        <begin position="53"/>
        <end position="72"/>
    </location>
</feature>
<keyword evidence="2" id="KW-0472">Membrane</keyword>
<dbReference type="EMBL" id="VYYT01000001">
    <property type="protein sequence ID" value="KAK2780115.1"/>
    <property type="molecule type" value="Genomic_DNA"/>
</dbReference>
<accession>A0AAE0DE91</accession>
<proteinExistence type="predicted"/>
<feature type="compositionally biased region" description="Low complexity" evidence="1">
    <location>
        <begin position="119"/>
        <end position="148"/>
    </location>
</feature>
<name>A0AAE0DE91_COLKA</name>
<feature type="region of interest" description="Disordered" evidence="1">
    <location>
        <begin position="112"/>
        <end position="160"/>
    </location>
</feature>
<gene>
    <name evidence="3" type="ORF">CKAH01_00059</name>
</gene>
<feature type="transmembrane region" description="Helical" evidence="2">
    <location>
        <begin position="200"/>
        <end position="220"/>
    </location>
</feature>
<sequence length="239" mass="26194">MTEARGGAGARLRRTFHYPTDDDSADSQPDAMDEEEQEQLIQQLADDNAARNAQFRIFLLALPILTTIPYLISLLRLTSMMASLLSITSLLSTAYLLHTQAPGETGITFIDTWSRPKTPHTSPSSSLESSVSSVSGSSSQYQPGPSTTTRRRRRSSFSFTEQHKSPLEQYLPYLNLGLCAMLVLTGMVTKSAERDTFGHIGLGNLPAIVYIVIILAKMVMASVDPEKELSALKYGYKGA</sequence>